<feature type="compositionally biased region" description="Basic residues" evidence="3">
    <location>
        <begin position="558"/>
        <end position="568"/>
    </location>
</feature>
<name>A0AAW1T179_9CHLO</name>
<sequence length="848" mass="89998">MTPGAIDSAPEGLSAREASEQVLRFFWDLASLERSTREDAADGLLRELQKAQMEFSSMPHENSVHSKADAPIDCAPLLVYSLERLMRGLGSGRQGARQGFALALTVLLKSLTAIPTPWTLSSLSVHLKVSSSMKGSEAKDMLLGHIFGLAAVIQGGRISDMATRKQLATQLLLLGGKKAFLQEMAVGVFLQLTDNLDAADIRQLLQLPEAQHLLHLMEEPNVVENHEKPSPQALWAALRLWGRMPESLAAKCPMLPGPCRDAGMTPGGLAAADFFQPQFLEAILPALQASSASHPRLHSLWDPLLSLLLPGFQDHATGPEGKKLFRRILPFLRAEQIPVVLSSAFLRVLATALTKKDSYLHPIAHPTLQLLESLGGGMADKEATSHDGASSAVRVAVAVALQKPAGRGLALPGLPGSKLARRVLQGLDAQGVTDYLDHLQKLFLEAEAGDTPSAALGAPAAAGPDDAPADNGAERAQRWAVEQMVGAVQLTAASSDAWLSTLRFLILQAFFAVGAKAAQKAKVKEVKACASVKTPPTPPVRLLCASRLVTLIGAARQSVHRPGGRSTKKASQAPSEEAPQPAPGSATTVDALAEATGFLRAAAKQPHVTWSEGSQAAVDDLLPGLQGLEDQLASSSTAEARQQLQRPMLLLTRLLQLQILADPEAFGEDLMIDLQMAIDRAFGTGKDALEEGDAWQDVLLGTLLTLLAAPSQALPTAPLRVAVQAVFRAICSQLSASGVQELLKVVTQAEQAAGQAAAEGDAEESESSEEEDSEDKSASESSADEAPVAVPDGTQAGMGSAAEEEEELEDMDDDAMFRMDEHMAASLDQFSAQEKLQWVHLGNFLTAD</sequence>
<dbReference type="GO" id="GO:0006355">
    <property type="term" value="P:regulation of DNA-templated transcription"/>
    <property type="evidence" value="ECO:0007669"/>
    <property type="project" value="InterPro"/>
</dbReference>
<dbReference type="PANTHER" id="PTHR13213:SF2">
    <property type="entry name" value="MYB-BINDING PROTEIN 1A"/>
    <property type="match status" value="1"/>
</dbReference>
<evidence type="ECO:0000313" key="5">
    <source>
        <dbReference type="Proteomes" id="UP001485043"/>
    </source>
</evidence>
<evidence type="ECO:0000256" key="3">
    <source>
        <dbReference type="SAM" id="MobiDB-lite"/>
    </source>
</evidence>
<feature type="compositionally biased region" description="Low complexity" evidence="3">
    <location>
        <begin position="570"/>
        <end position="579"/>
    </location>
</feature>
<dbReference type="InterPro" id="IPR007015">
    <property type="entry name" value="DNA_pol_V/MYBBP1A"/>
</dbReference>
<protein>
    <submittedName>
        <fullName evidence="4">Uncharacterized protein</fullName>
    </submittedName>
</protein>
<feature type="compositionally biased region" description="Acidic residues" evidence="3">
    <location>
        <begin position="760"/>
        <end position="774"/>
    </location>
</feature>
<comment type="caution">
    <text evidence="4">The sequence shown here is derived from an EMBL/GenBank/DDBJ whole genome shotgun (WGS) entry which is preliminary data.</text>
</comment>
<feature type="region of interest" description="Disordered" evidence="3">
    <location>
        <begin position="557"/>
        <end position="586"/>
    </location>
</feature>
<evidence type="ECO:0000256" key="1">
    <source>
        <dbReference type="ARBA" id="ARBA00004123"/>
    </source>
</evidence>
<reference evidence="4 5" key="1">
    <citation type="journal article" date="2024" name="Nat. Commun.">
        <title>Phylogenomics reveals the evolutionary origins of lichenization in chlorophyte algae.</title>
        <authorList>
            <person name="Puginier C."/>
            <person name="Libourel C."/>
            <person name="Otte J."/>
            <person name="Skaloud P."/>
            <person name="Haon M."/>
            <person name="Grisel S."/>
            <person name="Petersen M."/>
            <person name="Berrin J.G."/>
            <person name="Delaux P.M."/>
            <person name="Dal Grande F."/>
            <person name="Keller J."/>
        </authorList>
    </citation>
    <scope>NUCLEOTIDE SEQUENCE [LARGE SCALE GENOMIC DNA]</scope>
    <source>
        <strain evidence="4 5">SAG 2523</strain>
    </source>
</reference>
<keyword evidence="5" id="KW-1185">Reference proteome</keyword>
<dbReference type="GO" id="GO:0005730">
    <property type="term" value="C:nucleolus"/>
    <property type="evidence" value="ECO:0007669"/>
    <property type="project" value="InterPro"/>
</dbReference>
<accession>A0AAW1T179</accession>
<gene>
    <name evidence="4" type="ORF">WJX84_009813</name>
</gene>
<comment type="subcellular location">
    <subcellularLocation>
        <location evidence="1">Nucleus</location>
    </subcellularLocation>
</comment>
<feature type="region of interest" description="Disordered" evidence="3">
    <location>
        <begin position="754"/>
        <end position="819"/>
    </location>
</feature>
<dbReference type="PANTHER" id="PTHR13213">
    <property type="entry name" value="MYB-BINDING PROTEIN 1A FAMILY MEMBER"/>
    <property type="match status" value="1"/>
</dbReference>
<evidence type="ECO:0000313" key="4">
    <source>
        <dbReference type="EMBL" id="KAK9863501.1"/>
    </source>
</evidence>
<keyword evidence="2" id="KW-0539">Nucleus</keyword>
<dbReference type="EMBL" id="JALJOV010000464">
    <property type="protein sequence ID" value="KAK9863501.1"/>
    <property type="molecule type" value="Genomic_DNA"/>
</dbReference>
<dbReference type="Pfam" id="PF04931">
    <property type="entry name" value="DNA_pol_phi"/>
    <property type="match status" value="2"/>
</dbReference>
<evidence type="ECO:0000256" key="2">
    <source>
        <dbReference type="ARBA" id="ARBA00023242"/>
    </source>
</evidence>
<organism evidence="4 5">
    <name type="scientific">Apatococcus fuscideae</name>
    <dbReference type="NCBI Taxonomy" id="2026836"/>
    <lineage>
        <taxon>Eukaryota</taxon>
        <taxon>Viridiplantae</taxon>
        <taxon>Chlorophyta</taxon>
        <taxon>core chlorophytes</taxon>
        <taxon>Trebouxiophyceae</taxon>
        <taxon>Chlorellales</taxon>
        <taxon>Chlorellaceae</taxon>
        <taxon>Apatococcus</taxon>
    </lineage>
</organism>
<proteinExistence type="predicted"/>
<dbReference type="GO" id="GO:0003677">
    <property type="term" value="F:DNA binding"/>
    <property type="evidence" value="ECO:0007669"/>
    <property type="project" value="InterPro"/>
</dbReference>
<dbReference type="AlphaFoldDB" id="A0AAW1T179"/>
<dbReference type="Proteomes" id="UP001485043">
    <property type="component" value="Unassembled WGS sequence"/>
</dbReference>
<feature type="compositionally biased region" description="Acidic residues" evidence="3">
    <location>
        <begin position="802"/>
        <end position="814"/>
    </location>
</feature>